<evidence type="ECO:0000313" key="9">
    <source>
        <dbReference type="Proteomes" id="UP000757232"/>
    </source>
</evidence>
<dbReference type="PANTHER" id="PTHR43066:SF21">
    <property type="entry name" value="UBIQUITIN-ASSOCIATED DOMAIN-CONTAINING PROTEIN 2"/>
    <property type="match status" value="1"/>
</dbReference>
<dbReference type="Proteomes" id="UP000757232">
    <property type="component" value="Unassembled WGS sequence"/>
</dbReference>
<feature type="transmembrane region" description="Helical" evidence="6">
    <location>
        <begin position="93"/>
        <end position="115"/>
    </location>
</feature>
<reference evidence="8" key="1">
    <citation type="submission" date="2016-06" db="EMBL/GenBank/DDBJ databases">
        <title>Draft Genome sequence of the fungus Inonotus baumii.</title>
        <authorList>
            <person name="Zhu H."/>
            <person name="Lin W."/>
        </authorList>
    </citation>
    <scope>NUCLEOTIDE SEQUENCE</scope>
    <source>
        <strain evidence="8">821</strain>
    </source>
</reference>
<dbReference type="Pfam" id="PF02845">
    <property type="entry name" value="CUE"/>
    <property type="match status" value="1"/>
</dbReference>
<dbReference type="GO" id="GO:0043130">
    <property type="term" value="F:ubiquitin binding"/>
    <property type="evidence" value="ECO:0007669"/>
    <property type="project" value="InterPro"/>
</dbReference>
<dbReference type="InterPro" id="IPR035952">
    <property type="entry name" value="Rhomboid-like_sf"/>
</dbReference>
<name>A0A9Q5HX21_SANBA</name>
<dbReference type="PANTHER" id="PTHR43066">
    <property type="entry name" value="RHOMBOID-RELATED PROTEIN"/>
    <property type="match status" value="1"/>
</dbReference>
<feature type="transmembrane region" description="Helical" evidence="6">
    <location>
        <begin position="121"/>
        <end position="138"/>
    </location>
</feature>
<evidence type="ECO:0000256" key="6">
    <source>
        <dbReference type="SAM" id="Phobius"/>
    </source>
</evidence>
<dbReference type="AlphaFoldDB" id="A0A9Q5HX21"/>
<evidence type="ECO:0000313" key="8">
    <source>
        <dbReference type="EMBL" id="OCB87549.1"/>
    </source>
</evidence>
<organism evidence="8 9">
    <name type="scientific">Sanghuangporus baumii</name>
    <name type="common">Phellinus baumii</name>
    <dbReference type="NCBI Taxonomy" id="108892"/>
    <lineage>
        <taxon>Eukaryota</taxon>
        <taxon>Fungi</taxon>
        <taxon>Dikarya</taxon>
        <taxon>Basidiomycota</taxon>
        <taxon>Agaricomycotina</taxon>
        <taxon>Agaricomycetes</taxon>
        <taxon>Hymenochaetales</taxon>
        <taxon>Hymenochaetaceae</taxon>
        <taxon>Sanghuangporus</taxon>
    </lineage>
</organism>
<sequence length="347" mass="38193">MIGCAASSIIASIFDVKHYLHLQVPVSSSRSTPSGLQVCCLRSNTIDIWSGIQYWRLLVHHLAFSNSSELLLAEILLYNVSIPIERIFGSSKFVGFCLTSLLTSTILEFGSLLVFNHFGLNVLPSGPITLVFSILYQFSRLIPRAYTFRIFGVTLTNKIFAYILALQLVISQPPGSAVAAFIGIVSGQLYQSDILGLKAVRLPFTIRRLAKRYLLPLIGSTKPPRLSNRALPDDTQRPRRTILRPSHENTETVTTAAPSPSPDQADSQQDIRHSGVGNTGHSVVREWVDELTGRTERAAAGLRVPSETEISQLTSMFPDLRREDIVGALQRSPNIEAAVDTLLSSHT</sequence>
<evidence type="ECO:0000256" key="4">
    <source>
        <dbReference type="ARBA" id="ARBA00023136"/>
    </source>
</evidence>
<feature type="compositionally biased region" description="Polar residues" evidence="5">
    <location>
        <begin position="251"/>
        <end position="268"/>
    </location>
</feature>
<evidence type="ECO:0000256" key="1">
    <source>
        <dbReference type="ARBA" id="ARBA00004141"/>
    </source>
</evidence>
<keyword evidence="9" id="KW-1185">Reference proteome</keyword>
<evidence type="ECO:0000256" key="3">
    <source>
        <dbReference type="ARBA" id="ARBA00022989"/>
    </source>
</evidence>
<evidence type="ECO:0000256" key="2">
    <source>
        <dbReference type="ARBA" id="ARBA00022692"/>
    </source>
</evidence>
<comment type="subcellular location">
    <subcellularLocation>
        <location evidence="1">Membrane</location>
        <topology evidence="1">Multi-pass membrane protein</topology>
    </subcellularLocation>
</comment>
<keyword evidence="4 6" id="KW-0472">Membrane</keyword>
<dbReference type="SUPFAM" id="SSF144091">
    <property type="entry name" value="Rhomboid-like"/>
    <property type="match status" value="1"/>
</dbReference>
<proteinExistence type="predicted"/>
<feature type="domain" description="CUE" evidence="7">
    <location>
        <begin position="305"/>
        <end position="346"/>
    </location>
</feature>
<dbReference type="Gene3D" id="1.20.1540.10">
    <property type="entry name" value="Rhomboid-like"/>
    <property type="match status" value="1"/>
</dbReference>
<feature type="region of interest" description="Disordered" evidence="5">
    <location>
        <begin position="225"/>
        <end position="279"/>
    </location>
</feature>
<accession>A0A9Q5HX21</accession>
<dbReference type="PROSITE" id="PS51140">
    <property type="entry name" value="CUE"/>
    <property type="match status" value="1"/>
</dbReference>
<gene>
    <name evidence="8" type="ORF">A7U60_g5454</name>
</gene>
<dbReference type="GO" id="GO:0016020">
    <property type="term" value="C:membrane"/>
    <property type="evidence" value="ECO:0007669"/>
    <property type="project" value="UniProtKB-SubCell"/>
</dbReference>
<dbReference type="CDD" id="cd14279">
    <property type="entry name" value="CUE"/>
    <property type="match status" value="1"/>
</dbReference>
<protein>
    <recommendedName>
        <fullName evidence="7">CUE domain-containing protein</fullName>
    </recommendedName>
</protein>
<dbReference type="EMBL" id="LNZH02000191">
    <property type="protein sequence ID" value="OCB87549.1"/>
    <property type="molecule type" value="Genomic_DNA"/>
</dbReference>
<dbReference type="OrthoDB" id="272778at2759"/>
<evidence type="ECO:0000259" key="7">
    <source>
        <dbReference type="PROSITE" id="PS51140"/>
    </source>
</evidence>
<dbReference type="GO" id="GO:0004252">
    <property type="term" value="F:serine-type endopeptidase activity"/>
    <property type="evidence" value="ECO:0007669"/>
    <property type="project" value="TreeGrafter"/>
</dbReference>
<evidence type="ECO:0000256" key="5">
    <source>
        <dbReference type="SAM" id="MobiDB-lite"/>
    </source>
</evidence>
<keyword evidence="2 6" id="KW-0812">Transmembrane</keyword>
<dbReference type="InterPro" id="IPR003892">
    <property type="entry name" value="CUE"/>
</dbReference>
<comment type="caution">
    <text evidence="8">The sequence shown here is derived from an EMBL/GenBank/DDBJ whole genome shotgun (WGS) entry which is preliminary data.</text>
</comment>
<keyword evidence="3 6" id="KW-1133">Transmembrane helix</keyword>